<keyword evidence="10" id="KW-1185">Reference proteome</keyword>
<feature type="compositionally biased region" description="Basic residues" evidence="7">
    <location>
        <begin position="13"/>
        <end position="26"/>
    </location>
</feature>
<gene>
    <name evidence="9" type="primary">CTDP1_1</name>
    <name evidence="9" type="ORF">F1559_002757</name>
</gene>
<dbReference type="OrthoDB" id="10249888at2759"/>
<dbReference type="PROSITE" id="PS50172">
    <property type="entry name" value="BRCT"/>
    <property type="match status" value="1"/>
</dbReference>
<dbReference type="InterPro" id="IPR039189">
    <property type="entry name" value="Fcp1"/>
</dbReference>
<dbReference type="InterPro" id="IPR036420">
    <property type="entry name" value="BRCT_dom_sf"/>
</dbReference>
<feature type="compositionally biased region" description="Polar residues" evidence="7">
    <location>
        <begin position="27"/>
        <end position="40"/>
    </location>
</feature>
<keyword evidence="4" id="KW-0539">Nucleus</keyword>
<dbReference type="PANTHER" id="PTHR23081">
    <property type="entry name" value="RNA POLYMERASE II CTD PHOSPHATASE"/>
    <property type="match status" value="1"/>
</dbReference>
<feature type="domain" description="BRCT" evidence="8">
    <location>
        <begin position="77"/>
        <end position="175"/>
    </location>
</feature>
<evidence type="ECO:0000256" key="3">
    <source>
        <dbReference type="ARBA" id="ARBA00022801"/>
    </source>
</evidence>
<comment type="caution">
    <text evidence="9">The sequence shown here is derived from an EMBL/GenBank/DDBJ whole genome shotgun (WGS) entry which is preliminary data.</text>
</comment>
<evidence type="ECO:0000256" key="7">
    <source>
        <dbReference type="SAM" id="MobiDB-lite"/>
    </source>
</evidence>
<evidence type="ECO:0000259" key="8">
    <source>
        <dbReference type="PROSITE" id="PS50172"/>
    </source>
</evidence>
<evidence type="ECO:0000313" key="9">
    <source>
        <dbReference type="EMBL" id="KAF6003857.1"/>
    </source>
</evidence>
<dbReference type="GO" id="GO:0005634">
    <property type="term" value="C:nucleus"/>
    <property type="evidence" value="ECO:0007669"/>
    <property type="project" value="UniProtKB-SubCell"/>
</dbReference>
<protein>
    <recommendedName>
        <fullName evidence="2">protein-serine/threonine phosphatase</fullName>
        <ecNumber evidence="2">3.1.3.16</ecNumber>
    </recommendedName>
</protein>
<evidence type="ECO:0000256" key="2">
    <source>
        <dbReference type="ARBA" id="ARBA00013081"/>
    </source>
</evidence>
<dbReference type="PANTHER" id="PTHR23081:SF36">
    <property type="entry name" value="RNA POLYMERASE II SUBUNIT A C-TERMINAL DOMAIN PHOSPHATASE"/>
    <property type="match status" value="1"/>
</dbReference>
<dbReference type="EC" id="3.1.3.16" evidence="2"/>
<evidence type="ECO:0000256" key="4">
    <source>
        <dbReference type="ARBA" id="ARBA00023242"/>
    </source>
</evidence>
<dbReference type="InterPro" id="IPR001357">
    <property type="entry name" value="BRCT_dom"/>
</dbReference>
<dbReference type="Gene3D" id="3.40.50.10190">
    <property type="entry name" value="BRCT domain"/>
    <property type="match status" value="1"/>
</dbReference>
<comment type="catalytic activity">
    <reaction evidence="6">
        <text>O-phospho-L-threonyl-[protein] + H2O = L-threonyl-[protein] + phosphate</text>
        <dbReference type="Rhea" id="RHEA:47004"/>
        <dbReference type="Rhea" id="RHEA-COMP:11060"/>
        <dbReference type="Rhea" id="RHEA-COMP:11605"/>
        <dbReference type="ChEBI" id="CHEBI:15377"/>
        <dbReference type="ChEBI" id="CHEBI:30013"/>
        <dbReference type="ChEBI" id="CHEBI:43474"/>
        <dbReference type="ChEBI" id="CHEBI:61977"/>
        <dbReference type="EC" id="3.1.3.16"/>
    </reaction>
</comment>
<dbReference type="Pfam" id="PF12738">
    <property type="entry name" value="PTCB-BRCT"/>
    <property type="match status" value="1"/>
</dbReference>
<evidence type="ECO:0000313" key="10">
    <source>
        <dbReference type="Proteomes" id="UP000530660"/>
    </source>
</evidence>
<dbReference type="GO" id="GO:0008420">
    <property type="term" value="F:RNA polymerase II CTD heptapeptide repeat phosphatase activity"/>
    <property type="evidence" value="ECO:0007669"/>
    <property type="project" value="InterPro"/>
</dbReference>
<comment type="subcellular location">
    <subcellularLocation>
        <location evidence="1">Nucleus</location>
    </subcellularLocation>
</comment>
<evidence type="ECO:0000256" key="6">
    <source>
        <dbReference type="ARBA" id="ARBA00048336"/>
    </source>
</evidence>
<dbReference type="EMBL" id="VWRR01000005">
    <property type="protein sequence ID" value="KAF6003857.1"/>
    <property type="molecule type" value="Genomic_DNA"/>
</dbReference>
<accession>A0A7J7IMT0</accession>
<dbReference type="CDD" id="cd17729">
    <property type="entry name" value="BRCT_CTDP1"/>
    <property type="match status" value="1"/>
</dbReference>
<feature type="region of interest" description="Disordered" evidence="7">
    <location>
        <begin position="1"/>
        <end position="41"/>
    </location>
</feature>
<proteinExistence type="predicted"/>
<evidence type="ECO:0000256" key="5">
    <source>
        <dbReference type="ARBA" id="ARBA00047761"/>
    </source>
</evidence>
<reference evidence="9 10" key="1">
    <citation type="journal article" date="2020" name="J. Phycol.">
        <title>Comparative genome analysis reveals Cyanidiococcus gen. nov., a new extremophilic red algal genus sister to Cyanidioschyzon (Cyanidioschyzonaceae, Rhodophyta).</title>
        <authorList>
            <person name="Liu S.-L."/>
            <person name="Chiang Y.-R."/>
            <person name="Yoon H.S."/>
            <person name="Fu H.-Y."/>
        </authorList>
    </citation>
    <scope>NUCLEOTIDE SEQUENCE [LARGE SCALE GENOMIC DNA]</scope>
    <source>
        <strain evidence="9 10">THAL066</strain>
    </source>
</reference>
<sequence>MPVDGQCLEQHRTARRPRRLLRRHGQLKQTPESSLVTSTPFPAKASNPGASAVGPVPAFRNVAWRPPASVKEILRMLRSSVLAGCELCFTGIFPKQVNAVPEHHEFWRIAVRFGAICHQDMVPQVTHLIAEPQRGRDTPKTQLARSMKGVFIVRPEWLLCSAEEMRRANELEFLLDGVCRDFQARPAELVVERASAGRETSSEAAEFGTAHASIDDSIETFRMKMAKLRADRSQRGCLETIPKHGKVDKDNEKSRLSVCGSFSVTKMEDELIETKMEASQQQSIDEVGRRAVAHGSAHENSVCDLLLERELQDCIDRDSLLEGKQENDV</sequence>
<evidence type="ECO:0000256" key="1">
    <source>
        <dbReference type="ARBA" id="ARBA00004123"/>
    </source>
</evidence>
<dbReference type="AlphaFoldDB" id="A0A7J7IMT0"/>
<dbReference type="Proteomes" id="UP000530660">
    <property type="component" value="Unassembled WGS sequence"/>
</dbReference>
<dbReference type="SUPFAM" id="SSF52113">
    <property type="entry name" value="BRCT domain"/>
    <property type="match status" value="1"/>
</dbReference>
<keyword evidence="3" id="KW-0378">Hydrolase</keyword>
<name>A0A7J7IMT0_9RHOD</name>
<organism evidence="9 10">
    <name type="scientific">Cyanidiococcus yangmingshanensis</name>
    <dbReference type="NCBI Taxonomy" id="2690220"/>
    <lineage>
        <taxon>Eukaryota</taxon>
        <taxon>Rhodophyta</taxon>
        <taxon>Bangiophyceae</taxon>
        <taxon>Cyanidiales</taxon>
        <taxon>Cyanidiaceae</taxon>
        <taxon>Cyanidiococcus</taxon>
    </lineage>
</organism>
<dbReference type="SMART" id="SM00292">
    <property type="entry name" value="BRCT"/>
    <property type="match status" value="1"/>
</dbReference>
<comment type="catalytic activity">
    <reaction evidence="5">
        <text>O-phospho-L-seryl-[protein] + H2O = L-seryl-[protein] + phosphate</text>
        <dbReference type="Rhea" id="RHEA:20629"/>
        <dbReference type="Rhea" id="RHEA-COMP:9863"/>
        <dbReference type="Rhea" id="RHEA-COMP:11604"/>
        <dbReference type="ChEBI" id="CHEBI:15377"/>
        <dbReference type="ChEBI" id="CHEBI:29999"/>
        <dbReference type="ChEBI" id="CHEBI:43474"/>
        <dbReference type="ChEBI" id="CHEBI:83421"/>
        <dbReference type="EC" id="3.1.3.16"/>
    </reaction>
</comment>